<proteinExistence type="predicted"/>
<dbReference type="EMBL" id="BK015589">
    <property type="protein sequence ID" value="DAE14630.1"/>
    <property type="molecule type" value="Genomic_DNA"/>
</dbReference>
<reference evidence="1" key="1">
    <citation type="journal article" date="2021" name="Proc. Natl. Acad. Sci. U.S.A.">
        <title>A Catalog of Tens of Thousands of Viruses from Human Metagenomes Reveals Hidden Associations with Chronic Diseases.</title>
        <authorList>
            <person name="Tisza M.J."/>
            <person name="Buck C.B."/>
        </authorList>
    </citation>
    <scope>NUCLEOTIDE SEQUENCE</scope>
    <source>
        <strain evidence="1">CtTRu92</strain>
    </source>
</reference>
<evidence type="ECO:0000313" key="1">
    <source>
        <dbReference type="EMBL" id="DAE14630.1"/>
    </source>
</evidence>
<accession>A0A8S5Q5M1</accession>
<organism evidence="1">
    <name type="scientific">Myoviridae sp. ctTRu92</name>
    <dbReference type="NCBI Taxonomy" id="2825111"/>
    <lineage>
        <taxon>Viruses</taxon>
        <taxon>Duplodnaviria</taxon>
        <taxon>Heunggongvirae</taxon>
        <taxon>Uroviricota</taxon>
        <taxon>Caudoviricetes</taxon>
    </lineage>
</organism>
<sequence length="134" mass="15569">MDENKIKIIKNPNSISFYYHSTVSFDNYVLVFSLDDETYTLNRLTIPKYLGDELICNKILEFSLNYLKEGLGMKMGYFSSYNGYRGTIEYDIELGCYFGSFDHKDSRVNYQADSPLKLLECFRKCVNGLVNLNV</sequence>
<name>A0A8S5Q5M1_9CAUD</name>
<protein>
    <submittedName>
        <fullName evidence="1">Uncharacterized protein</fullName>
    </submittedName>
</protein>